<dbReference type="GO" id="GO:0051287">
    <property type="term" value="F:NAD binding"/>
    <property type="evidence" value="ECO:0007669"/>
    <property type="project" value="InterPro"/>
</dbReference>
<dbReference type="InterPro" id="IPR013328">
    <property type="entry name" value="6PGD_dom2"/>
</dbReference>
<dbReference type="Pfam" id="PF03446">
    <property type="entry name" value="NAD_binding_2"/>
    <property type="match status" value="1"/>
</dbReference>
<evidence type="ECO:0000313" key="6">
    <source>
        <dbReference type="EMBL" id="KAF5566703.1"/>
    </source>
</evidence>
<dbReference type="GO" id="GO:0050661">
    <property type="term" value="F:NADP binding"/>
    <property type="evidence" value="ECO:0007669"/>
    <property type="project" value="InterPro"/>
</dbReference>
<dbReference type="GO" id="GO:0016491">
    <property type="term" value="F:oxidoreductase activity"/>
    <property type="evidence" value="ECO:0007669"/>
    <property type="project" value="InterPro"/>
</dbReference>
<keyword evidence="7" id="KW-1185">Reference proteome</keyword>
<dbReference type="SUPFAM" id="SSF48179">
    <property type="entry name" value="6-phosphogluconate dehydrogenase C-terminal domain-like"/>
    <property type="match status" value="1"/>
</dbReference>
<dbReference type="Proteomes" id="UP000582016">
    <property type="component" value="Unassembled WGS sequence"/>
</dbReference>
<dbReference type="InterPro" id="IPR003609">
    <property type="entry name" value="Pan_app"/>
</dbReference>
<feature type="signal peptide" evidence="2">
    <location>
        <begin position="1"/>
        <end position="16"/>
    </location>
</feature>
<dbReference type="Gene3D" id="3.40.50.720">
    <property type="entry name" value="NAD(P)-binding Rossmann-like Domain"/>
    <property type="match status" value="1"/>
</dbReference>
<keyword evidence="2" id="KW-0732">Signal</keyword>
<feature type="domain" description="6-phosphogluconate dehydrogenase NADP-binding" evidence="4">
    <location>
        <begin position="409"/>
        <end position="568"/>
    </location>
</feature>
<sequence>MKVTFVSALLIASASANDACLKAVGLSNCRARRWPPAHESDCSSFLRYTSIPSATTVTATGEQSTVTLKDTETLGPETDEATATQSDQTATTSITSDPVTVYVAVTPTKTVTVTITPDPYLETDVNTKTVVQTDVNTYVPVSHREVPSWLSFSVTETTYYGLPSKRAIAVRSTKNIIGPTDIPSYAGSCTDAEQYSSACACMGVQETTIEGTGSIVTETVEPHPETIVNVHTETQPAVTITTTLPAKTRTVTVTLPGPQITETTTADATTVSTSFTADQETSVITQQATEVDKTTSITTKTRSVGPICTTYTPQSACQCKFEVLCNTAVDVDNSVFFRQIDFNVYVGSFEECMQRCDSNPSCQFGDYAGLPNGGLCSSYSGNPGDSGTTSQSGTKSPSLRLISKLANMRIGFLGLGTMGTPMALNLRRQFPVTVWNRNAAKCTPLVEAGAEAKKTPSEVVEKSDVIFTMLFDGRAIQSMIDSEPNDKFMKAIHGKTLINTSSVPVDFSQKLAQQVQAAGGQFVEMPVSGSKVPAEQGKLVGMMAGDPAVAEQIRPIVEPITTAAIYCGPIGSGLKAKYATNLFLISVTTGLAESVNLARAQGLDLEAFGEVLNSSPMASVYSKMKIAKILNGDWTPQAAIKDCYNSTELIKSAAKGVQVQTPFIQVCNSLYREAHESGLGEEDMMAIYKLFAETQGRYST</sequence>
<evidence type="ECO:0000259" key="4">
    <source>
        <dbReference type="Pfam" id="PF03446"/>
    </source>
</evidence>
<dbReference type="PROSITE" id="PS00895">
    <property type="entry name" value="3_HYDROXYISOBUT_DH"/>
    <property type="match status" value="1"/>
</dbReference>
<feature type="domain" description="Apple" evidence="3">
    <location>
        <begin position="328"/>
        <end position="390"/>
    </location>
</feature>
<dbReference type="AlphaFoldDB" id="A0A8H5K684"/>
<dbReference type="InterPro" id="IPR006115">
    <property type="entry name" value="6PGDH_NADP-bd"/>
</dbReference>
<evidence type="ECO:0000259" key="3">
    <source>
        <dbReference type="Pfam" id="PF00024"/>
    </source>
</evidence>
<dbReference type="Pfam" id="PF00024">
    <property type="entry name" value="PAN_1"/>
    <property type="match status" value="1"/>
</dbReference>
<organism evidence="6 7">
    <name type="scientific">Fusarium phyllophilum</name>
    <dbReference type="NCBI Taxonomy" id="47803"/>
    <lineage>
        <taxon>Eukaryota</taxon>
        <taxon>Fungi</taxon>
        <taxon>Dikarya</taxon>
        <taxon>Ascomycota</taxon>
        <taxon>Pezizomycotina</taxon>
        <taxon>Sordariomycetes</taxon>
        <taxon>Hypocreomycetidae</taxon>
        <taxon>Hypocreales</taxon>
        <taxon>Nectriaceae</taxon>
        <taxon>Fusarium</taxon>
        <taxon>Fusarium fujikuroi species complex</taxon>
    </lineage>
</organism>
<dbReference type="InterPro" id="IPR002204">
    <property type="entry name" value="3-OH-isobutyrate_DH-rel_CS"/>
</dbReference>
<dbReference type="InterPro" id="IPR036291">
    <property type="entry name" value="NAD(P)-bd_dom_sf"/>
</dbReference>
<dbReference type="Pfam" id="PF14833">
    <property type="entry name" value="NAD_binding_11"/>
    <property type="match status" value="1"/>
</dbReference>
<reference evidence="6 7" key="1">
    <citation type="submission" date="2020-05" db="EMBL/GenBank/DDBJ databases">
        <title>Identification and distribution of gene clusters putatively required for synthesis of sphingolipid metabolism inhibitors in phylogenetically diverse species of the filamentous fungus Fusarium.</title>
        <authorList>
            <person name="Kim H.-S."/>
            <person name="Busman M."/>
            <person name="Brown D.W."/>
            <person name="Divon H."/>
            <person name="Uhlig S."/>
            <person name="Proctor R.H."/>
        </authorList>
    </citation>
    <scope>NUCLEOTIDE SEQUENCE [LARGE SCALE GENOMIC DNA]</scope>
    <source>
        <strain evidence="6 7">NRRL 13617</strain>
    </source>
</reference>
<dbReference type="PANTHER" id="PTHR43580">
    <property type="entry name" value="OXIDOREDUCTASE GLYR1-RELATED"/>
    <property type="match status" value="1"/>
</dbReference>
<evidence type="ECO:0000313" key="7">
    <source>
        <dbReference type="Proteomes" id="UP000582016"/>
    </source>
</evidence>
<dbReference type="Gene3D" id="1.10.1040.10">
    <property type="entry name" value="N-(1-d-carboxylethyl)-l-norvaline Dehydrogenase, domain 2"/>
    <property type="match status" value="1"/>
</dbReference>
<dbReference type="InterPro" id="IPR008927">
    <property type="entry name" value="6-PGluconate_DH-like_C_sf"/>
</dbReference>
<dbReference type="EMBL" id="JAAOAQ010000107">
    <property type="protein sequence ID" value="KAF5566703.1"/>
    <property type="molecule type" value="Genomic_DNA"/>
</dbReference>
<gene>
    <name evidence="6" type="ORF">FPHYL_3644</name>
</gene>
<protein>
    <submittedName>
        <fullName evidence="6">Gamma hydroxybutyrate dehydrogenase</fullName>
    </submittedName>
</protein>
<feature type="domain" description="3-hydroxyisobutyrate dehydrogenase-like NAD-binding" evidence="5">
    <location>
        <begin position="571"/>
        <end position="690"/>
    </location>
</feature>
<accession>A0A8H5K684</accession>
<dbReference type="OrthoDB" id="435038at2759"/>
<evidence type="ECO:0000259" key="5">
    <source>
        <dbReference type="Pfam" id="PF14833"/>
    </source>
</evidence>
<name>A0A8H5K684_9HYPO</name>
<evidence type="ECO:0000256" key="1">
    <source>
        <dbReference type="ARBA" id="ARBA00007598"/>
    </source>
</evidence>
<evidence type="ECO:0000256" key="2">
    <source>
        <dbReference type="SAM" id="SignalP"/>
    </source>
</evidence>
<comment type="caution">
    <text evidence="6">The sequence shown here is derived from an EMBL/GenBank/DDBJ whole genome shotgun (WGS) entry which is preliminary data.</text>
</comment>
<proteinExistence type="inferred from homology"/>
<dbReference type="SUPFAM" id="SSF51735">
    <property type="entry name" value="NAD(P)-binding Rossmann-fold domains"/>
    <property type="match status" value="1"/>
</dbReference>
<feature type="chain" id="PRO_5034569838" evidence="2">
    <location>
        <begin position="17"/>
        <end position="700"/>
    </location>
</feature>
<dbReference type="PANTHER" id="PTHR43580:SF2">
    <property type="entry name" value="CYTOKINE-LIKE NUCLEAR FACTOR N-PAC"/>
    <property type="match status" value="1"/>
</dbReference>
<dbReference type="InterPro" id="IPR029154">
    <property type="entry name" value="HIBADH-like_NADP-bd"/>
</dbReference>
<comment type="similarity">
    <text evidence="1">Belongs to the HIBADH-related family. NP60 subfamily.</text>
</comment>
<dbReference type="InterPro" id="IPR051265">
    <property type="entry name" value="HIBADH-related_NP60_sf"/>
</dbReference>